<evidence type="ECO:0000256" key="19">
    <source>
        <dbReference type="ARBA" id="ARBA00049107"/>
    </source>
</evidence>
<dbReference type="InParanoid" id="A0A1X7UYT5"/>
<evidence type="ECO:0000256" key="1">
    <source>
        <dbReference type="ARBA" id="ARBA00000135"/>
    </source>
</evidence>
<organism evidence="21">
    <name type="scientific">Amphimedon queenslandica</name>
    <name type="common">Sponge</name>
    <dbReference type="NCBI Taxonomy" id="400682"/>
    <lineage>
        <taxon>Eukaryota</taxon>
        <taxon>Metazoa</taxon>
        <taxon>Porifera</taxon>
        <taxon>Demospongiae</taxon>
        <taxon>Heteroscleromorpha</taxon>
        <taxon>Haplosclerida</taxon>
        <taxon>Niphatidae</taxon>
        <taxon>Amphimedon</taxon>
    </lineage>
</organism>
<evidence type="ECO:0000313" key="21">
    <source>
        <dbReference type="EnsemblMetazoa" id="Aqu2.1.32876_001"/>
    </source>
</evidence>
<dbReference type="InterPro" id="IPR011356">
    <property type="entry name" value="Leucine_aapep/pepB"/>
</dbReference>
<dbReference type="PANTHER" id="PTHR11963">
    <property type="entry name" value="LEUCINE AMINOPEPTIDASE-RELATED"/>
    <property type="match status" value="1"/>
</dbReference>
<dbReference type="EC" id="3.4.11.5" evidence="5"/>
<evidence type="ECO:0000256" key="4">
    <source>
        <dbReference type="ARBA" id="ARBA00012565"/>
    </source>
</evidence>
<dbReference type="Pfam" id="PF02789">
    <property type="entry name" value="Peptidase_M17_N"/>
    <property type="match status" value="1"/>
</dbReference>
<dbReference type="OMA" id="WPMPLPE"/>
<evidence type="ECO:0000256" key="16">
    <source>
        <dbReference type="ARBA" id="ARBA00033172"/>
    </source>
</evidence>
<evidence type="ECO:0000259" key="20">
    <source>
        <dbReference type="PROSITE" id="PS00631"/>
    </source>
</evidence>
<evidence type="ECO:0000256" key="18">
    <source>
        <dbReference type="ARBA" id="ARBA00047881"/>
    </source>
</evidence>
<evidence type="ECO:0000256" key="14">
    <source>
        <dbReference type="ARBA" id="ARBA00030997"/>
    </source>
</evidence>
<dbReference type="Proteomes" id="UP000007879">
    <property type="component" value="Unassembled WGS sequence"/>
</dbReference>
<proteinExistence type="inferred from homology"/>
<dbReference type="InterPro" id="IPR000819">
    <property type="entry name" value="Peptidase_M17_C"/>
</dbReference>
<evidence type="ECO:0000256" key="9">
    <source>
        <dbReference type="ARBA" id="ARBA00022801"/>
    </source>
</evidence>
<evidence type="ECO:0000256" key="10">
    <source>
        <dbReference type="ARBA" id="ARBA00023511"/>
    </source>
</evidence>
<dbReference type="InterPro" id="IPR023042">
    <property type="entry name" value="Peptidase_M17_leu_NH2_pept"/>
</dbReference>
<gene>
    <name evidence="21" type="primary">100639608</name>
</gene>
<reference evidence="22" key="1">
    <citation type="journal article" date="2010" name="Nature">
        <title>The Amphimedon queenslandica genome and the evolution of animal complexity.</title>
        <authorList>
            <person name="Srivastava M."/>
            <person name="Simakov O."/>
            <person name="Chapman J."/>
            <person name="Fahey B."/>
            <person name="Gauthier M.E."/>
            <person name="Mitros T."/>
            <person name="Richards G.S."/>
            <person name="Conaco C."/>
            <person name="Dacre M."/>
            <person name="Hellsten U."/>
            <person name="Larroux C."/>
            <person name="Putnam N.H."/>
            <person name="Stanke M."/>
            <person name="Adamska M."/>
            <person name="Darling A."/>
            <person name="Degnan S.M."/>
            <person name="Oakley T.H."/>
            <person name="Plachetzki D.C."/>
            <person name="Zhai Y."/>
            <person name="Adamski M."/>
            <person name="Calcino A."/>
            <person name="Cummins S.F."/>
            <person name="Goodstein D.M."/>
            <person name="Harris C."/>
            <person name="Jackson D.J."/>
            <person name="Leys S.P."/>
            <person name="Shu S."/>
            <person name="Woodcroft B.J."/>
            <person name="Vervoort M."/>
            <person name="Kosik K.S."/>
            <person name="Manning G."/>
            <person name="Degnan B.M."/>
            <person name="Rokhsar D.S."/>
        </authorList>
    </citation>
    <scope>NUCLEOTIDE SEQUENCE [LARGE SCALE GENOMIC DNA]</scope>
</reference>
<dbReference type="OrthoDB" id="412814at2759"/>
<dbReference type="GO" id="GO:0030145">
    <property type="term" value="F:manganese ion binding"/>
    <property type="evidence" value="ECO:0007669"/>
    <property type="project" value="InterPro"/>
</dbReference>
<dbReference type="SUPFAM" id="SSF53187">
    <property type="entry name" value="Zn-dependent exopeptidases"/>
    <property type="match status" value="1"/>
</dbReference>
<dbReference type="Gene3D" id="3.40.630.10">
    <property type="entry name" value="Zn peptidases"/>
    <property type="match status" value="1"/>
</dbReference>
<dbReference type="Gene3D" id="3.40.220.10">
    <property type="entry name" value="Leucine Aminopeptidase, subunit E, domain 1"/>
    <property type="match status" value="1"/>
</dbReference>
<dbReference type="CDD" id="cd00433">
    <property type="entry name" value="Peptidase_M17"/>
    <property type="match status" value="1"/>
</dbReference>
<dbReference type="GO" id="GO:0005737">
    <property type="term" value="C:cytoplasm"/>
    <property type="evidence" value="ECO:0007669"/>
    <property type="project" value="InterPro"/>
</dbReference>
<dbReference type="STRING" id="400682.A0A1X7UYT5"/>
<keyword evidence="8" id="KW-0645">Protease</keyword>
<comment type="catalytic activity">
    <reaction evidence="18">
        <text>S-benzyl-L-cysteinylglycine + H2O = S-benzyl-L-cysteine + glycine</text>
        <dbReference type="Rhea" id="RHEA:62568"/>
        <dbReference type="ChEBI" id="CHEBI:15377"/>
        <dbReference type="ChEBI" id="CHEBI:57305"/>
        <dbReference type="ChEBI" id="CHEBI:145802"/>
        <dbReference type="ChEBI" id="CHEBI:145803"/>
    </reaction>
    <physiologicalReaction direction="left-to-right" evidence="18">
        <dbReference type="Rhea" id="RHEA:62569"/>
    </physiologicalReaction>
</comment>
<keyword evidence="9" id="KW-0378">Hydrolase</keyword>
<evidence type="ECO:0000256" key="7">
    <source>
        <dbReference type="ARBA" id="ARBA00022438"/>
    </source>
</evidence>
<comment type="catalytic activity">
    <reaction evidence="2">
        <text>Release of N-terminal proline from a peptide.</text>
        <dbReference type="EC" id="3.4.11.5"/>
    </reaction>
</comment>
<dbReference type="SUPFAM" id="SSF52949">
    <property type="entry name" value="Macro domain-like"/>
    <property type="match status" value="1"/>
</dbReference>
<evidence type="ECO:0000256" key="13">
    <source>
        <dbReference type="ARBA" id="ARBA00030930"/>
    </source>
</evidence>
<dbReference type="PROSITE" id="PS00631">
    <property type="entry name" value="CYTOSOL_AP"/>
    <property type="match status" value="1"/>
</dbReference>
<evidence type="ECO:0000256" key="2">
    <source>
        <dbReference type="ARBA" id="ARBA00001585"/>
    </source>
</evidence>
<evidence type="ECO:0000256" key="6">
    <source>
        <dbReference type="ARBA" id="ARBA00014190"/>
    </source>
</evidence>
<dbReference type="Pfam" id="PF00883">
    <property type="entry name" value="Peptidase_M17"/>
    <property type="match status" value="1"/>
</dbReference>
<evidence type="ECO:0000256" key="11">
    <source>
        <dbReference type="ARBA" id="ARBA00023625"/>
    </source>
</evidence>
<accession>A0A1X7UYT5</accession>
<sequence>MLKSAVKGSCSLFSCNSSVSVLLRIVPARSISTSSFLLDSAEEKSNMLSGRGMVVGCYEGEDGAELTEAGKTLDAKYNNKITRILKISGQQVKDGDSRLFYDISEDLTHLALVGLGKRGPEEKQEDMLMSRHNVRCAAAAGASLLKKAKVKEIHLEGLSDPEAAAEGTHLALFTYDDMKGKKPTNEEPTNEKPSVLLWDGSSEGEREQWGRGCVLAEGQNFARWLMETPSNHMTPTDFVDAVSRKLGQCENKDKIEISPRPYSWIKEKKMGSFLSVAQGSDEDPWFLEIKYNGATSPDTNPLVLVGKGITFDSGGISIKPAAGMPEMKADMGGAACVTGTTLAVAMLGLPINIVSLMPLCENMPSGKAVKPGDVVTAMNGKTIEVDNTDAEGRLILADALCYAHSFNPTGIIDMATLTGAVGVALGSGAAGTYTTSESMWERFHEASRTTGDRLWRMPLYNLYSKQMKSRIADINNLGTPSRSAGSCTAAAFLKAFVECDEWCHLDIAGVMSGGTADLPYLSKGMSGRPTRTIIQYIQQLCSSQQ</sequence>
<evidence type="ECO:0000256" key="5">
    <source>
        <dbReference type="ARBA" id="ARBA00012568"/>
    </source>
</evidence>
<dbReference type="PRINTS" id="PR00481">
    <property type="entry name" value="LAMNOPPTDASE"/>
</dbReference>
<comment type="function">
    <text evidence="17">Cytosolic metallopeptidase that catalyzes the removal of unsubstituted N-terminal hydrophobic amino acids from various peptides. The presence of Zn(2+) ions is essential for the peptidase activity, and the association with other cofactors can modulate the substrate spectificity of the enzyme. For instance, in the presence of Mn(2+), it displays a specific Cys-Gly hydrolyzing activity of Cys-Gly-S-conjugates. Involved in the metabolism of glutathione and in the degradation of glutathione S-conjugates, which may play a role in the control of the cell redox status.</text>
</comment>
<dbReference type="GO" id="GO:0006508">
    <property type="term" value="P:proteolysis"/>
    <property type="evidence" value="ECO:0007669"/>
    <property type="project" value="UniProtKB-KW"/>
</dbReference>
<evidence type="ECO:0000256" key="15">
    <source>
        <dbReference type="ARBA" id="ARBA00031564"/>
    </source>
</evidence>
<dbReference type="InterPro" id="IPR008283">
    <property type="entry name" value="Peptidase_M17_N"/>
</dbReference>
<dbReference type="EC" id="3.4.13.23" evidence="11"/>
<evidence type="ECO:0000256" key="17">
    <source>
        <dbReference type="ARBA" id="ARBA00045966"/>
    </source>
</evidence>
<dbReference type="PANTHER" id="PTHR11963:SF23">
    <property type="entry name" value="CYTOSOL AMINOPEPTIDASE"/>
    <property type="match status" value="1"/>
</dbReference>
<dbReference type="EC" id="3.4.11.1" evidence="4"/>
<dbReference type="KEGG" id="aqu:100639608"/>
<reference evidence="21" key="2">
    <citation type="submission" date="2017-05" db="UniProtKB">
        <authorList>
            <consortium name="EnsemblMetazoa"/>
        </authorList>
    </citation>
    <scope>IDENTIFICATION</scope>
</reference>
<feature type="domain" description="Cytosol aminopeptidase" evidence="20">
    <location>
        <begin position="387"/>
        <end position="394"/>
    </location>
</feature>
<keyword evidence="22" id="KW-1185">Reference proteome</keyword>
<comment type="catalytic activity">
    <reaction evidence="10">
        <text>an S-substituted L-cysteinylglycine + H2O = an S-substituted L-cysteine + glycine</text>
        <dbReference type="Rhea" id="RHEA:60444"/>
        <dbReference type="ChEBI" id="CHEBI:15377"/>
        <dbReference type="ChEBI" id="CHEBI:57305"/>
        <dbReference type="ChEBI" id="CHEBI:58717"/>
        <dbReference type="ChEBI" id="CHEBI:143103"/>
        <dbReference type="EC" id="3.4.13.23"/>
    </reaction>
    <physiologicalReaction direction="left-to-right" evidence="10">
        <dbReference type="Rhea" id="RHEA:60445"/>
    </physiologicalReaction>
</comment>
<comment type="similarity">
    <text evidence="3">Belongs to the peptidase M17 family.</text>
</comment>
<dbReference type="AlphaFoldDB" id="A0A1X7UYT5"/>
<comment type="catalytic activity">
    <reaction evidence="1">
        <text>Release of an N-terminal amino acid, Xaa-|-Yaa-, in which Xaa is preferably Leu, but may be other amino acids including Pro although not Arg or Lys, and Yaa may be Pro. Amino acid amides and methyl esters are also readily hydrolyzed, but rates on arylamides are exceedingly low.</text>
        <dbReference type="EC" id="3.4.11.1"/>
    </reaction>
</comment>
<keyword evidence="7" id="KW-0031">Aminopeptidase</keyword>
<evidence type="ECO:0000313" key="22">
    <source>
        <dbReference type="Proteomes" id="UP000007879"/>
    </source>
</evidence>
<evidence type="ECO:0000256" key="3">
    <source>
        <dbReference type="ARBA" id="ARBA00009528"/>
    </source>
</evidence>
<comment type="catalytic activity">
    <reaction evidence="19">
        <text>L-cysteinylglycine + H2O = L-cysteine + glycine</text>
        <dbReference type="Rhea" id="RHEA:28783"/>
        <dbReference type="ChEBI" id="CHEBI:15377"/>
        <dbReference type="ChEBI" id="CHEBI:35235"/>
        <dbReference type="ChEBI" id="CHEBI:57305"/>
        <dbReference type="ChEBI" id="CHEBI:61694"/>
    </reaction>
    <physiologicalReaction direction="left-to-right" evidence="19">
        <dbReference type="Rhea" id="RHEA:28784"/>
    </physiologicalReaction>
</comment>
<dbReference type="HAMAP" id="MF_00181">
    <property type="entry name" value="Cytosol_peptidase_M17"/>
    <property type="match status" value="1"/>
</dbReference>
<dbReference type="eggNOG" id="KOG2597">
    <property type="taxonomic scope" value="Eukaryota"/>
</dbReference>
<dbReference type="InterPro" id="IPR043472">
    <property type="entry name" value="Macro_dom-like"/>
</dbReference>
<dbReference type="EnsemblMetazoa" id="XM_003386316.3">
    <property type="protein sequence ID" value="XP_003386364.1"/>
    <property type="gene ID" value="LOC100639608"/>
</dbReference>
<name>A0A1X7UYT5_AMPQE</name>
<evidence type="ECO:0000256" key="12">
    <source>
        <dbReference type="ARBA" id="ARBA00029605"/>
    </source>
</evidence>
<dbReference type="EnsemblMetazoa" id="Aqu2.1.32876_001">
    <property type="protein sequence ID" value="Aqu2.1.32876_001"/>
    <property type="gene ID" value="Aqu2.1.32876"/>
</dbReference>
<evidence type="ECO:0000256" key="8">
    <source>
        <dbReference type="ARBA" id="ARBA00022670"/>
    </source>
</evidence>
<dbReference type="GO" id="GO:0070006">
    <property type="term" value="F:metalloaminopeptidase activity"/>
    <property type="evidence" value="ECO:0007669"/>
    <property type="project" value="InterPro"/>
</dbReference>
<protein>
    <recommendedName>
        <fullName evidence="6">Cytosol aminopeptidase</fullName>
        <ecNumber evidence="4">3.4.11.1</ecNumber>
        <ecNumber evidence="5">3.4.11.5</ecNumber>
        <ecNumber evidence="11">3.4.13.23</ecNumber>
    </recommendedName>
    <alternativeName>
        <fullName evidence="14">Cysteinylglycine-S-conjugate dipeptidase</fullName>
    </alternativeName>
    <alternativeName>
        <fullName evidence="15">Leucine aminopeptidase 3</fullName>
    </alternativeName>
    <alternativeName>
        <fullName evidence="16">Leucyl aminopeptidase</fullName>
    </alternativeName>
    <alternativeName>
        <fullName evidence="13">Proline aminopeptidase</fullName>
    </alternativeName>
    <alternativeName>
        <fullName evidence="12">Prolyl aminopeptidase</fullName>
    </alternativeName>
</protein>